<reference evidence="1 2" key="1">
    <citation type="journal article" date="2003" name="PLoS Biol.">
        <title>The genome sequence of Caenorhabditis briggsae: a platform for comparative genomics.</title>
        <authorList>
            <person name="Stein L.D."/>
            <person name="Bao Z."/>
            <person name="Blasiar D."/>
            <person name="Blumenthal T."/>
            <person name="Brent M.R."/>
            <person name="Chen N."/>
            <person name="Chinwalla A."/>
            <person name="Clarke L."/>
            <person name="Clee C."/>
            <person name="Coghlan A."/>
            <person name="Coulson A."/>
            <person name="D'Eustachio P."/>
            <person name="Fitch D.H."/>
            <person name="Fulton L.A."/>
            <person name="Fulton R.E."/>
            <person name="Griffiths-Jones S."/>
            <person name="Harris T.W."/>
            <person name="Hillier L.W."/>
            <person name="Kamath R."/>
            <person name="Kuwabara P.E."/>
            <person name="Mardis E.R."/>
            <person name="Marra M.A."/>
            <person name="Miner T.L."/>
            <person name="Minx P."/>
            <person name="Mullikin J.C."/>
            <person name="Plumb R.W."/>
            <person name="Rogers J."/>
            <person name="Schein J.E."/>
            <person name="Sohrmann M."/>
            <person name="Spieth J."/>
            <person name="Stajich J.E."/>
            <person name="Wei C."/>
            <person name="Willey D."/>
            <person name="Wilson R.K."/>
            <person name="Durbin R."/>
            <person name="Waterston R.H."/>
        </authorList>
    </citation>
    <scope>NUCLEOTIDE SEQUENCE [LARGE SCALE GENOMIC DNA]</scope>
    <source>
        <strain evidence="1 2">AF16</strain>
    </source>
</reference>
<dbReference type="EMBL" id="HE601438">
    <property type="protein sequence ID" value="CAR98615.1"/>
    <property type="molecule type" value="Genomic_DNA"/>
</dbReference>
<gene>
    <name evidence="1" type="ORF">CBG25651</name>
    <name evidence="1" type="ORF">CBG_25651</name>
</gene>
<organism evidence="1 2">
    <name type="scientific">Caenorhabditis briggsae</name>
    <dbReference type="NCBI Taxonomy" id="6238"/>
    <lineage>
        <taxon>Eukaryota</taxon>
        <taxon>Metazoa</taxon>
        <taxon>Ecdysozoa</taxon>
        <taxon>Nematoda</taxon>
        <taxon>Chromadorea</taxon>
        <taxon>Rhabditida</taxon>
        <taxon>Rhabditina</taxon>
        <taxon>Rhabditomorpha</taxon>
        <taxon>Rhabditoidea</taxon>
        <taxon>Rhabditidae</taxon>
        <taxon>Peloderinae</taxon>
        <taxon>Caenorhabditis</taxon>
    </lineage>
</organism>
<dbReference type="KEGG" id="cbr:CBG_25651"/>
<evidence type="ECO:0000313" key="1">
    <source>
        <dbReference type="EMBL" id="CAR98615.1"/>
    </source>
</evidence>
<dbReference type="CTD" id="68917134"/>
<reference evidence="1 2" key="2">
    <citation type="journal article" date="2011" name="PLoS Genet.">
        <title>Caenorhabditis briggsae recombinant inbred line genotypes reveal inter-strain incompatibility and the evolution of recombination.</title>
        <authorList>
            <person name="Ross J.A."/>
            <person name="Koboldt D.C."/>
            <person name="Staisch J.E."/>
            <person name="Chamberlin H.M."/>
            <person name="Gupta B.P."/>
            <person name="Miller R.D."/>
            <person name="Baird S.E."/>
            <person name="Haag E.S."/>
        </authorList>
    </citation>
    <scope>NUCLEOTIDE SEQUENCE [LARGE SCALE GENOMIC DNA]</scope>
    <source>
        <strain evidence="1 2">AF16</strain>
    </source>
</reference>
<accession>B6IFD5</accession>
<dbReference type="AlphaFoldDB" id="B6IFD5"/>
<proteinExistence type="predicted"/>
<dbReference type="HOGENOM" id="CLU_2833460_0_0_1"/>
<dbReference type="InParanoid" id="B6IFD5"/>
<dbReference type="RefSeq" id="XP_045098186.1">
    <property type="nucleotide sequence ID" value="XM_045242621.1"/>
</dbReference>
<sequence>MKKVAKTKKKGKKCEELVRVVFDDRSTLTINLTRIITFDESPMDGSLEHERGRSKCNKNIKKTMIY</sequence>
<dbReference type="Proteomes" id="UP000008549">
    <property type="component" value="Unassembled WGS sequence"/>
</dbReference>
<dbReference type="GeneID" id="68917134"/>
<protein>
    <submittedName>
        <fullName evidence="1">Protein CBG25651</fullName>
    </submittedName>
</protein>
<evidence type="ECO:0000313" key="2">
    <source>
        <dbReference type="Proteomes" id="UP000008549"/>
    </source>
</evidence>
<name>B6IFD5_CAEBR</name>
<keyword evidence="2" id="KW-1185">Reference proteome</keyword>